<dbReference type="Proteomes" id="UP000008783">
    <property type="component" value="Unassembled WGS sequence"/>
</dbReference>
<dbReference type="AlphaFoldDB" id="E3KGL0"/>
<dbReference type="InParanoid" id="E3KGL0"/>
<evidence type="ECO:0000256" key="1">
    <source>
        <dbReference type="SAM" id="MobiDB-lite"/>
    </source>
</evidence>
<dbReference type="EMBL" id="DS178286">
    <property type="protein sequence ID" value="EFP83435.2"/>
    <property type="molecule type" value="Genomic_DNA"/>
</dbReference>
<dbReference type="RefSeq" id="XP_003327854.2">
    <property type="nucleotide sequence ID" value="XM_003327806.2"/>
</dbReference>
<reference evidence="3" key="2">
    <citation type="journal article" date="2011" name="Proc. Natl. Acad. Sci. U.S.A.">
        <title>Obligate biotrophy features unraveled by the genomic analysis of rust fungi.</title>
        <authorList>
            <person name="Duplessis S."/>
            <person name="Cuomo C.A."/>
            <person name="Lin Y.-C."/>
            <person name="Aerts A."/>
            <person name="Tisserant E."/>
            <person name="Veneault-Fourrey C."/>
            <person name="Joly D.L."/>
            <person name="Hacquard S."/>
            <person name="Amselem J."/>
            <person name="Cantarel B.L."/>
            <person name="Chiu R."/>
            <person name="Coutinho P.M."/>
            <person name="Feau N."/>
            <person name="Field M."/>
            <person name="Frey P."/>
            <person name="Gelhaye E."/>
            <person name="Goldberg J."/>
            <person name="Grabherr M.G."/>
            <person name="Kodira C.D."/>
            <person name="Kohler A."/>
            <person name="Kuees U."/>
            <person name="Lindquist E.A."/>
            <person name="Lucas S.M."/>
            <person name="Mago R."/>
            <person name="Mauceli E."/>
            <person name="Morin E."/>
            <person name="Murat C."/>
            <person name="Pangilinan J.L."/>
            <person name="Park R."/>
            <person name="Pearson M."/>
            <person name="Quesneville H."/>
            <person name="Rouhier N."/>
            <person name="Sakthikumar S."/>
            <person name="Salamov A.A."/>
            <person name="Schmutz J."/>
            <person name="Selles B."/>
            <person name="Shapiro H."/>
            <person name="Tanguay P."/>
            <person name="Tuskan G.A."/>
            <person name="Henrissat B."/>
            <person name="Van de Peer Y."/>
            <person name="Rouze P."/>
            <person name="Ellis J.G."/>
            <person name="Dodds P.N."/>
            <person name="Schein J.E."/>
            <person name="Zhong S."/>
            <person name="Hamelin R.C."/>
            <person name="Grigoriev I.V."/>
            <person name="Szabo L.J."/>
            <person name="Martin F."/>
        </authorList>
    </citation>
    <scope>NUCLEOTIDE SEQUENCE [LARGE SCALE GENOMIC DNA]</scope>
    <source>
        <strain evidence="3">CRL 75-36-700-3 / race SCCL</strain>
    </source>
</reference>
<keyword evidence="3" id="KW-1185">Reference proteome</keyword>
<sequence>MCARGKTFVSLGKPHKSVAPASETVDSRSVHRSRRTAGQNHAAVHVFHIASPELFTQPAQPDTGRNRSEQRGAVHGNEA</sequence>
<dbReference type="VEuPathDB" id="FungiDB:PGTG_08621"/>
<feature type="compositionally biased region" description="Basic and acidic residues" evidence="1">
    <location>
        <begin position="64"/>
        <end position="79"/>
    </location>
</feature>
<evidence type="ECO:0000313" key="2">
    <source>
        <dbReference type="EMBL" id="EFP83435.2"/>
    </source>
</evidence>
<reference key="1">
    <citation type="submission" date="2007-01" db="EMBL/GenBank/DDBJ databases">
        <title>The Genome Sequence of Puccinia graminis f. sp. tritici Strain CRL 75-36-700-3.</title>
        <authorList>
            <consortium name="The Broad Institute Genome Sequencing Platform"/>
            <person name="Birren B."/>
            <person name="Lander E."/>
            <person name="Galagan J."/>
            <person name="Nusbaum C."/>
            <person name="Devon K."/>
            <person name="Cuomo C."/>
            <person name="Jaffe D."/>
            <person name="Butler J."/>
            <person name="Alvarez P."/>
            <person name="Gnerre S."/>
            <person name="Grabherr M."/>
            <person name="Mauceli E."/>
            <person name="Brockman W."/>
            <person name="Young S."/>
            <person name="LaButti K."/>
            <person name="Sykes S."/>
            <person name="DeCaprio D."/>
            <person name="Crawford M."/>
            <person name="Koehrsen M."/>
            <person name="Engels R."/>
            <person name="Montgomery P."/>
            <person name="Pearson M."/>
            <person name="Howarth C."/>
            <person name="Larson L."/>
            <person name="White J."/>
            <person name="Zeng Q."/>
            <person name="Kodira C."/>
            <person name="Yandava C."/>
            <person name="Alvarado L."/>
            <person name="O'Leary S."/>
            <person name="Szabo L."/>
            <person name="Dean R."/>
            <person name="Schein J."/>
        </authorList>
    </citation>
    <scope>NUCLEOTIDE SEQUENCE</scope>
    <source>
        <strain>CRL 75-36-700-3</strain>
    </source>
</reference>
<organism evidence="2 3">
    <name type="scientific">Puccinia graminis f. sp. tritici (strain CRL 75-36-700-3 / race SCCL)</name>
    <name type="common">Black stem rust fungus</name>
    <dbReference type="NCBI Taxonomy" id="418459"/>
    <lineage>
        <taxon>Eukaryota</taxon>
        <taxon>Fungi</taxon>
        <taxon>Dikarya</taxon>
        <taxon>Basidiomycota</taxon>
        <taxon>Pucciniomycotina</taxon>
        <taxon>Pucciniomycetes</taxon>
        <taxon>Pucciniales</taxon>
        <taxon>Pucciniaceae</taxon>
        <taxon>Puccinia</taxon>
    </lineage>
</organism>
<dbReference type="GeneID" id="10532112"/>
<feature type="region of interest" description="Disordered" evidence="1">
    <location>
        <begin position="1"/>
        <end position="40"/>
    </location>
</feature>
<accession>E3KGL0</accession>
<dbReference type="KEGG" id="pgr:PGTG_08621"/>
<feature type="region of interest" description="Disordered" evidence="1">
    <location>
        <begin position="53"/>
        <end position="79"/>
    </location>
</feature>
<protein>
    <submittedName>
        <fullName evidence="2">Uncharacterized protein</fullName>
    </submittedName>
</protein>
<name>E3KGL0_PUCGT</name>
<evidence type="ECO:0000313" key="3">
    <source>
        <dbReference type="Proteomes" id="UP000008783"/>
    </source>
</evidence>
<dbReference type="HOGENOM" id="CLU_2607145_0_0_1"/>
<proteinExistence type="predicted"/>
<gene>
    <name evidence="2" type="ORF">PGTG_08621</name>
</gene>